<evidence type="ECO:0000313" key="2">
    <source>
        <dbReference type="EMBL" id="CAA9412421.1"/>
    </source>
</evidence>
<protein>
    <submittedName>
        <fullName evidence="2">Uncharacterized protein</fullName>
    </submittedName>
</protein>
<feature type="non-terminal residue" evidence="2">
    <location>
        <position position="1"/>
    </location>
</feature>
<feature type="non-terminal residue" evidence="2">
    <location>
        <position position="53"/>
    </location>
</feature>
<accession>A0A6J4PCU7</accession>
<sequence length="53" mass="5902">VARRLWPHRRPPSRRRRRTPRPSHRERAGATRSLSWPAACAACSPAGSCAGRA</sequence>
<reference evidence="2" key="1">
    <citation type="submission" date="2020-02" db="EMBL/GenBank/DDBJ databases">
        <authorList>
            <person name="Meier V. D."/>
        </authorList>
    </citation>
    <scope>NUCLEOTIDE SEQUENCE</scope>
    <source>
        <strain evidence="2">AVDCRST_MAG64</strain>
    </source>
</reference>
<gene>
    <name evidence="2" type="ORF">AVDCRST_MAG64-2387</name>
</gene>
<dbReference type="EMBL" id="CADCUQ010000532">
    <property type="protein sequence ID" value="CAA9412421.1"/>
    <property type="molecule type" value="Genomic_DNA"/>
</dbReference>
<organism evidence="2">
    <name type="scientific">uncultured Phycisphaerae bacterium</name>
    <dbReference type="NCBI Taxonomy" id="904963"/>
    <lineage>
        <taxon>Bacteria</taxon>
        <taxon>Pseudomonadati</taxon>
        <taxon>Planctomycetota</taxon>
        <taxon>Phycisphaerae</taxon>
        <taxon>environmental samples</taxon>
    </lineage>
</organism>
<feature type="compositionally biased region" description="Basic residues" evidence="1">
    <location>
        <begin position="1"/>
        <end position="22"/>
    </location>
</feature>
<dbReference type="AlphaFoldDB" id="A0A6J4PCU7"/>
<feature type="region of interest" description="Disordered" evidence="1">
    <location>
        <begin position="1"/>
        <end position="36"/>
    </location>
</feature>
<proteinExistence type="predicted"/>
<evidence type="ECO:0000256" key="1">
    <source>
        <dbReference type="SAM" id="MobiDB-lite"/>
    </source>
</evidence>
<name>A0A6J4PCU7_9BACT</name>